<feature type="transmembrane region" description="Helical" evidence="1">
    <location>
        <begin position="195"/>
        <end position="215"/>
    </location>
</feature>
<dbReference type="AlphaFoldDB" id="A0A6N9HC62"/>
<keyword evidence="4" id="KW-1185">Reference proteome</keyword>
<dbReference type="InterPro" id="IPR039447">
    <property type="entry name" value="UreH-like_TM_dom"/>
</dbReference>
<keyword evidence="1" id="KW-1133">Transmembrane helix</keyword>
<evidence type="ECO:0000256" key="1">
    <source>
        <dbReference type="SAM" id="Phobius"/>
    </source>
</evidence>
<reference evidence="3 4" key="1">
    <citation type="submission" date="2019-12" db="EMBL/GenBank/DDBJ databases">
        <title>Novel species isolated from a subtropical stream in China.</title>
        <authorList>
            <person name="Lu H."/>
        </authorList>
    </citation>
    <scope>NUCLEOTIDE SEQUENCE [LARGE SCALE GENOMIC DNA]</scope>
    <source>
        <strain evidence="3 4">DS3</strain>
    </source>
</reference>
<dbReference type="Pfam" id="PF13386">
    <property type="entry name" value="DsbD_2"/>
    <property type="match status" value="1"/>
</dbReference>
<feature type="domain" description="Urease accessory protein UreH-like transmembrane" evidence="2">
    <location>
        <begin position="6"/>
        <end position="241"/>
    </location>
</feature>
<evidence type="ECO:0000313" key="3">
    <source>
        <dbReference type="EMBL" id="MYN01118.1"/>
    </source>
</evidence>
<proteinExistence type="predicted"/>
<name>A0A6N9HC62_9BURK</name>
<feature type="transmembrane region" description="Helical" evidence="1">
    <location>
        <begin position="227"/>
        <end position="245"/>
    </location>
</feature>
<organism evidence="3 4">
    <name type="scientific">Pseudoduganella guangdongensis</name>
    <dbReference type="NCBI Taxonomy" id="2692179"/>
    <lineage>
        <taxon>Bacteria</taxon>
        <taxon>Pseudomonadati</taxon>
        <taxon>Pseudomonadota</taxon>
        <taxon>Betaproteobacteria</taxon>
        <taxon>Burkholderiales</taxon>
        <taxon>Oxalobacteraceae</taxon>
        <taxon>Telluria group</taxon>
        <taxon>Pseudoduganella</taxon>
    </lineage>
</organism>
<keyword evidence="1" id="KW-0812">Transmembrane</keyword>
<dbReference type="RefSeq" id="WP_161024138.1">
    <property type="nucleotide sequence ID" value="NZ_WWCJ01000002.1"/>
</dbReference>
<dbReference type="PANTHER" id="PTHR42208:SF1">
    <property type="entry name" value="HEAVY METAL TRANSPORTER"/>
    <property type="match status" value="1"/>
</dbReference>
<evidence type="ECO:0000313" key="4">
    <source>
        <dbReference type="Proteomes" id="UP000448575"/>
    </source>
</evidence>
<dbReference type="PANTHER" id="PTHR42208">
    <property type="entry name" value="HEAVY METAL TRANSPORTER-RELATED"/>
    <property type="match status" value="1"/>
</dbReference>
<evidence type="ECO:0000259" key="2">
    <source>
        <dbReference type="Pfam" id="PF13386"/>
    </source>
</evidence>
<sequence length="265" mass="26926">MNLLPILLAGLAGSVHCAGMCGGIVSAFSVGAPRSGAARARVIPIAPARAGAGMAASMAAPDVRAAAAAAGHVLAYNAGRIGSYMLAGAMAGGLAGSVASLARMSSLQLAGYWMANLMLVAMGLYLMDAWHGLARIEAAGGVLWRRVQPLVKPLVPMDTPLKALALGGLWGWVPCGMVYSVLLTAMLSGSALDGALVMGAFGLGTLPMLLAMGMAGARLRQYLQQRAVRVACGLLVLGFGLLGMARAMSGSQHAWLDILCLTVQP</sequence>
<feature type="transmembrane region" description="Helical" evidence="1">
    <location>
        <begin position="163"/>
        <end position="183"/>
    </location>
</feature>
<keyword evidence="1" id="KW-0472">Membrane</keyword>
<accession>A0A6N9HC62</accession>
<protein>
    <submittedName>
        <fullName evidence="3">Sulfite exporter TauE/SafE family protein</fullName>
    </submittedName>
</protein>
<dbReference type="Proteomes" id="UP000448575">
    <property type="component" value="Unassembled WGS sequence"/>
</dbReference>
<comment type="caution">
    <text evidence="3">The sequence shown here is derived from an EMBL/GenBank/DDBJ whole genome shotgun (WGS) entry which is preliminary data.</text>
</comment>
<gene>
    <name evidence="3" type="ORF">GTP41_03300</name>
</gene>
<dbReference type="EMBL" id="WWCJ01000002">
    <property type="protein sequence ID" value="MYN01118.1"/>
    <property type="molecule type" value="Genomic_DNA"/>
</dbReference>
<feature type="transmembrane region" description="Helical" evidence="1">
    <location>
        <begin position="81"/>
        <end position="102"/>
    </location>
</feature>
<feature type="transmembrane region" description="Helical" evidence="1">
    <location>
        <begin position="109"/>
        <end position="127"/>
    </location>
</feature>